<dbReference type="AlphaFoldDB" id="K9GTY6"/>
<accession>K9GTY6</accession>
<dbReference type="OrthoDB" id="7274705at2"/>
<dbReference type="STRING" id="1238182.C882_0823"/>
<organism evidence="1 2">
    <name type="scientific">Caenispirillum salinarum AK4</name>
    <dbReference type="NCBI Taxonomy" id="1238182"/>
    <lineage>
        <taxon>Bacteria</taxon>
        <taxon>Pseudomonadati</taxon>
        <taxon>Pseudomonadota</taxon>
        <taxon>Alphaproteobacteria</taxon>
        <taxon>Rhodospirillales</taxon>
        <taxon>Novispirillaceae</taxon>
        <taxon>Caenispirillum</taxon>
    </lineage>
</organism>
<dbReference type="EMBL" id="ANHY01000015">
    <property type="protein sequence ID" value="EKV28612.1"/>
    <property type="molecule type" value="Genomic_DNA"/>
</dbReference>
<evidence type="ECO:0000313" key="1">
    <source>
        <dbReference type="EMBL" id="EKV28612.1"/>
    </source>
</evidence>
<keyword evidence="2" id="KW-1185">Reference proteome</keyword>
<protein>
    <submittedName>
        <fullName evidence="1">Uncharacterized protein</fullName>
    </submittedName>
</protein>
<name>K9GTY6_9PROT</name>
<reference evidence="1 2" key="1">
    <citation type="journal article" date="2013" name="Genome Announc.">
        <title>Draft Genome Sequence of an Alphaproteobacterium, Caenispirillum salinarum AK4(T), Isolated from a Solar Saltern.</title>
        <authorList>
            <person name="Khatri I."/>
            <person name="Singh A."/>
            <person name="Korpole S."/>
            <person name="Pinnaka A.K."/>
            <person name="Subramanian S."/>
        </authorList>
    </citation>
    <scope>NUCLEOTIDE SEQUENCE [LARGE SCALE GENOMIC DNA]</scope>
    <source>
        <strain evidence="1 2">AK4</strain>
    </source>
</reference>
<sequence>MTTTRLTGRLPNLDVEIVRRETDDGREAVGITFIATPTLGHAAAALLSNPAALALAALPAPGGSAHARAGMDPFGLWWGMMEAAWRPWLDMAGAANPFLAAAMGAARRR</sequence>
<gene>
    <name evidence="1" type="ORF">C882_0823</name>
</gene>
<proteinExistence type="predicted"/>
<comment type="caution">
    <text evidence="1">The sequence shown here is derived from an EMBL/GenBank/DDBJ whole genome shotgun (WGS) entry which is preliminary data.</text>
</comment>
<dbReference type="RefSeq" id="WP_009541480.1">
    <property type="nucleotide sequence ID" value="NZ_ANHY01000015.1"/>
</dbReference>
<evidence type="ECO:0000313" key="2">
    <source>
        <dbReference type="Proteomes" id="UP000009881"/>
    </source>
</evidence>
<dbReference type="Proteomes" id="UP000009881">
    <property type="component" value="Unassembled WGS sequence"/>
</dbReference>